<dbReference type="EMBL" id="JBHUIT010000031">
    <property type="protein sequence ID" value="MFD2257804.1"/>
    <property type="molecule type" value="Genomic_DNA"/>
</dbReference>
<keyword evidence="1" id="KW-0732">Signal</keyword>
<feature type="chain" id="PRO_5047423355" description="Transporter" evidence="1">
    <location>
        <begin position="27"/>
        <end position="286"/>
    </location>
</feature>
<feature type="signal peptide" evidence="1">
    <location>
        <begin position="1"/>
        <end position="26"/>
    </location>
</feature>
<evidence type="ECO:0000313" key="3">
    <source>
        <dbReference type="Proteomes" id="UP001597375"/>
    </source>
</evidence>
<dbReference type="RefSeq" id="WP_386821165.1">
    <property type="nucleotide sequence ID" value="NZ_JBHUIT010000031.1"/>
</dbReference>
<proteinExistence type="predicted"/>
<evidence type="ECO:0008006" key="4">
    <source>
        <dbReference type="Google" id="ProtNLM"/>
    </source>
</evidence>
<protein>
    <recommendedName>
        <fullName evidence="4">Transporter</fullName>
    </recommendedName>
</protein>
<dbReference type="Proteomes" id="UP001597375">
    <property type="component" value="Unassembled WGS sequence"/>
</dbReference>
<accession>A0ABW5DCZ5</accession>
<sequence length="286" mass="30373">MKNQYHRNFLQSAVFTAALSGSVALAGPMESAPAAPMEIADTDVVSGSFNLDFNSHFFSYGNDVWNDGDDAFSMGLYPSAELAFALPAGFTATLGIWAEIHDKDRPNTTATLGGDILEVDLWYGLSYTYEKFTVGVTYQNWFYGNDTEDILDISLSYDTFLSPSLTIHNRLDAGAAGPAGGDEGTILVLGLEHGIEAGPVSISFPFSLAYFVDDGYHAASGDSGIGFASIGAQASLPLNSIIGDAYGDWSLNAGVTYYLTDDDVIGQGVNTEDSFFATNIGLGLSF</sequence>
<dbReference type="InterPro" id="IPR006311">
    <property type="entry name" value="TAT_signal"/>
</dbReference>
<dbReference type="PROSITE" id="PS51318">
    <property type="entry name" value="TAT"/>
    <property type="match status" value="1"/>
</dbReference>
<gene>
    <name evidence="2" type="ORF">ACFSSA_14070</name>
</gene>
<evidence type="ECO:0000256" key="1">
    <source>
        <dbReference type="SAM" id="SignalP"/>
    </source>
</evidence>
<organism evidence="2 3">
    <name type="scientific">Luteolibacter algae</name>
    <dbReference type="NCBI Taxonomy" id="454151"/>
    <lineage>
        <taxon>Bacteria</taxon>
        <taxon>Pseudomonadati</taxon>
        <taxon>Verrucomicrobiota</taxon>
        <taxon>Verrucomicrobiia</taxon>
        <taxon>Verrucomicrobiales</taxon>
        <taxon>Verrucomicrobiaceae</taxon>
        <taxon>Luteolibacter</taxon>
    </lineage>
</organism>
<reference evidence="3" key="1">
    <citation type="journal article" date="2019" name="Int. J. Syst. Evol. Microbiol.">
        <title>The Global Catalogue of Microorganisms (GCM) 10K type strain sequencing project: providing services to taxonomists for standard genome sequencing and annotation.</title>
        <authorList>
            <consortium name="The Broad Institute Genomics Platform"/>
            <consortium name="The Broad Institute Genome Sequencing Center for Infectious Disease"/>
            <person name="Wu L."/>
            <person name="Ma J."/>
        </authorList>
    </citation>
    <scope>NUCLEOTIDE SEQUENCE [LARGE SCALE GENOMIC DNA]</scope>
    <source>
        <strain evidence="3">CGMCC 4.7106</strain>
    </source>
</reference>
<name>A0ABW5DCZ5_9BACT</name>
<comment type="caution">
    <text evidence="2">The sequence shown here is derived from an EMBL/GenBank/DDBJ whole genome shotgun (WGS) entry which is preliminary data.</text>
</comment>
<keyword evidence="3" id="KW-1185">Reference proteome</keyword>
<evidence type="ECO:0000313" key="2">
    <source>
        <dbReference type="EMBL" id="MFD2257804.1"/>
    </source>
</evidence>